<evidence type="ECO:0000256" key="2">
    <source>
        <dbReference type="ARBA" id="ARBA00022801"/>
    </source>
</evidence>
<sequence>MSERSAPADTELGSFVDRLLRFDTTGGDEREAQRWLKRQLDAFGFETFEWTADAERLADHPSFPDDPAEIDAAGRPSVAGVFEFGTPEDGPTLILNGHVDVVPAESENWTADPFDPVWSDDGETTLTARGAVDMKSAVGACVFAARDLKSRVESGEADANGRLVVESVAGEEEGGIGAAAAALDNPYPFERDAAIVAEPTDRRAVTATEGTVMKRLRIRGRAAHAATRWRGEDVLPHFERIRRAFFELEAERGESVEHPLYEEYPVPWPVCVGRVEAGEWASSVAGALTAEWRLGVAPGETVAEVEAAFEERLDEVAAADEWLREHPPTFERFSIQFEPAEIDADEPVVRALRDAMAATGHEDTDPAGATYGADSRLYVEAGVPTVLYGPGTVEQAHFPDESIEWADVEAVRETLTEAAANFLQSKK</sequence>
<feature type="domain" description="Peptidase M20 dimerisation" evidence="3">
    <location>
        <begin position="209"/>
        <end position="320"/>
    </location>
</feature>
<protein>
    <submittedName>
        <fullName evidence="5">Acetylornithine deacetylase</fullName>
    </submittedName>
    <submittedName>
        <fullName evidence="4">M20/M25/M40 family metallo-hydrolase</fullName>
    </submittedName>
</protein>
<evidence type="ECO:0000313" key="7">
    <source>
        <dbReference type="Proteomes" id="UP000255421"/>
    </source>
</evidence>
<dbReference type="SUPFAM" id="SSF53187">
    <property type="entry name" value="Zn-dependent exopeptidases"/>
    <property type="match status" value="1"/>
</dbReference>
<dbReference type="PANTHER" id="PTHR43808:SF25">
    <property type="entry name" value="PEPTIDASE M20 DIMERISATION DOMAIN-CONTAINING PROTEIN"/>
    <property type="match status" value="1"/>
</dbReference>
<dbReference type="Pfam" id="PF07687">
    <property type="entry name" value="M20_dimer"/>
    <property type="match status" value="1"/>
</dbReference>
<gene>
    <name evidence="4" type="ORF">DWB78_10110</name>
    <name evidence="5" type="ORF">SAMN05216278_0129</name>
</gene>
<organism evidence="5 6">
    <name type="scientific">Halopelagius longus</name>
    <dbReference type="NCBI Taxonomy" id="1236180"/>
    <lineage>
        <taxon>Archaea</taxon>
        <taxon>Methanobacteriati</taxon>
        <taxon>Methanobacteriota</taxon>
        <taxon>Stenosarchaea group</taxon>
        <taxon>Halobacteria</taxon>
        <taxon>Halobacteriales</taxon>
        <taxon>Haloferacaceae</taxon>
    </lineage>
</organism>
<evidence type="ECO:0000313" key="4">
    <source>
        <dbReference type="EMBL" id="RDI72043.1"/>
    </source>
</evidence>
<keyword evidence="2 4" id="KW-0378">Hydrolase</keyword>
<dbReference type="Gene3D" id="3.40.630.10">
    <property type="entry name" value="Zn peptidases"/>
    <property type="match status" value="1"/>
</dbReference>
<dbReference type="InterPro" id="IPR002933">
    <property type="entry name" value="Peptidase_M20"/>
</dbReference>
<keyword evidence="7" id="KW-1185">Reference proteome</keyword>
<dbReference type="InterPro" id="IPR036264">
    <property type="entry name" value="Bact_exopeptidase_dim_dom"/>
</dbReference>
<dbReference type="RefSeq" id="WP_092531473.1">
    <property type="nucleotide sequence ID" value="NZ_FNKQ01000001.1"/>
</dbReference>
<proteinExistence type="predicted"/>
<evidence type="ECO:0000313" key="6">
    <source>
        <dbReference type="Proteomes" id="UP000199289"/>
    </source>
</evidence>
<dbReference type="PANTHER" id="PTHR43808">
    <property type="entry name" value="ACETYLORNITHINE DEACETYLASE"/>
    <property type="match status" value="1"/>
</dbReference>
<name>A0A1H0XRI2_9EURY</name>
<dbReference type="GO" id="GO:0046872">
    <property type="term" value="F:metal ion binding"/>
    <property type="evidence" value="ECO:0007669"/>
    <property type="project" value="UniProtKB-KW"/>
</dbReference>
<dbReference type="Proteomes" id="UP000255421">
    <property type="component" value="Unassembled WGS sequence"/>
</dbReference>
<dbReference type="SUPFAM" id="SSF55031">
    <property type="entry name" value="Bacterial exopeptidase dimerisation domain"/>
    <property type="match status" value="1"/>
</dbReference>
<dbReference type="EMBL" id="QQST01000001">
    <property type="protein sequence ID" value="RDI72043.1"/>
    <property type="molecule type" value="Genomic_DNA"/>
</dbReference>
<dbReference type="Proteomes" id="UP000199289">
    <property type="component" value="Unassembled WGS sequence"/>
</dbReference>
<evidence type="ECO:0000256" key="1">
    <source>
        <dbReference type="ARBA" id="ARBA00022723"/>
    </source>
</evidence>
<reference evidence="5" key="1">
    <citation type="submission" date="2016-10" db="EMBL/GenBank/DDBJ databases">
        <authorList>
            <person name="de Groot N.N."/>
        </authorList>
    </citation>
    <scope>NUCLEOTIDE SEQUENCE [LARGE SCALE GENOMIC DNA]</scope>
    <source>
        <strain evidence="5">CGMCC 1.12397</strain>
    </source>
</reference>
<dbReference type="InterPro" id="IPR050072">
    <property type="entry name" value="Peptidase_M20A"/>
</dbReference>
<evidence type="ECO:0000259" key="3">
    <source>
        <dbReference type="Pfam" id="PF07687"/>
    </source>
</evidence>
<dbReference type="Pfam" id="PF01546">
    <property type="entry name" value="Peptidase_M20"/>
    <property type="match status" value="1"/>
</dbReference>
<keyword evidence="1" id="KW-0479">Metal-binding</keyword>
<dbReference type="GO" id="GO:0016787">
    <property type="term" value="F:hydrolase activity"/>
    <property type="evidence" value="ECO:0007669"/>
    <property type="project" value="UniProtKB-KW"/>
</dbReference>
<dbReference type="AlphaFoldDB" id="A0A1H0XRI2"/>
<evidence type="ECO:0000313" key="5">
    <source>
        <dbReference type="EMBL" id="SDQ05558.1"/>
    </source>
</evidence>
<reference evidence="4 7" key="3">
    <citation type="submission" date="2018-07" db="EMBL/GenBank/DDBJ databases">
        <title>Genome sequence of extremly halophilic archaeon Halopelagius longus strain BC12-B1.</title>
        <authorList>
            <person name="Zhang X."/>
        </authorList>
    </citation>
    <scope>NUCLEOTIDE SEQUENCE [LARGE SCALE GENOMIC DNA]</scope>
    <source>
        <strain evidence="4 7">BC12-B1</strain>
    </source>
</reference>
<dbReference type="InterPro" id="IPR011650">
    <property type="entry name" value="Peptidase_M20_dimer"/>
</dbReference>
<dbReference type="Gene3D" id="3.30.70.360">
    <property type="match status" value="1"/>
</dbReference>
<dbReference type="EMBL" id="FNKQ01000001">
    <property type="protein sequence ID" value="SDQ05558.1"/>
    <property type="molecule type" value="Genomic_DNA"/>
</dbReference>
<accession>A0A1H0XRI2</accession>
<reference evidence="6" key="2">
    <citation type="submission" date="2016-10" db="EMBL/GenBank/DDBJ databases">
        <authorList>
            <person name="Varghese N."/>
            <person name="Submissions S."/>
        </authorList>
    </citation>
    <scope>NUCLEOTIDE SEQUENCE [LARGE SCALE GENOMIC DNA]</scope>
    <source>
        <strain evidence="6">CGMCC 1.12397</strain>
    </source>
</reference>
<dbReference type="OrthoDB" id="24854at2157"/>